<sequence>MRGYWCDTFRVHLAKHRHSTPEHRRDRSQLARTYPAWQTCLTQKGRFHMGSARPTQPRMVRRAPPATRRSSTSRGTLPALPGNPHLRDFRHQHVRSTVVRPDFRPGDLLSNPPARPYHGHRRTRATWTTKVANGIRDDQGAKSRKGLSVLLWTTSAEPRAASAQSSTQLSLLQRIVLKLSPLISLNL</sequence>
<reference evidence="2 3" key="1">
    <citation type="journal article" date="2016" name="Nat. Commun.">
        <title>Extremotolerant tardigrade genome and improved radiotolerance of human cultured cells by tardigrade-unique protein.</title>
        <authorList>
            <person name="Hashimoto T."/>
            <person name="Horikawa D.D."/>
            <person name="Saito Y."/>
            <person name="Kuwahara H."/>
            <person name="Kozuka-Hata H."/>
            <person name="Shin-I T."/>
            <person name="Minakuchi Y."/>
            <person name="Ohishi K."/>
            <person name="Motoyama A."/>
            <person name="Aizu T."/>
            <person name="Enomoto A."/>
            <person name="Kondo K."/>
            <person name="Tanaka S."/>
            <person name="Hara Y."/>
            <person name="Koshikawa S."/>
            <person name="Sagara H."/>
            <person name="Miura T."/>
            <person name="Yokobori S."/>
            <person name="Miyagawa K."/>
            <person name="Suzuki Y."/>
            <person name="Kubo T."/>
            <person name="Oyama M."/>
            <person name="Kohara Y."/>
            <person name="Fujiyama A."/>
            <person name="Arakawa K."/>
            <person name="Katayama T."/>
            <person name="Toyoda A."/>
            <person name="Kunieda T."/>
        </authorList>
    </citation>
    <scope>NUCLEOTIDE SEQUENCE [LARGE SCALE GENOMIC DNA]</scope>
    <source>
        <strain evidence="2 3">YOKOZUNA-1</strain>
    </source>
</reference>
<protein>
    <submittedName>
        <fullName evidence="2">Uncharacterized protein</fullName>
    </submittedName>
</protein>
<dbReference type="Proteomes" id="UP000186922">
    <property type="component" value="Unassembled WGS sequence"/>
</dbReference>
<dbReference type="AlphaFoldDB" id="A0A1D1VYC1"/>
<keyword evidence="3" id="KW-1185">Reference proteome</keyword>
<comment type="caution">
    <text evidence="2">The sequence shown here is derived from an EMBL/GenBank/DDBJ whole genome shotgun (WGS) entry which is preliminary data.</text>
</comment>
<organism evidence="2 3">
    <name type="scientific">Ramazzottius varieornatus</name>
    <name type="common">Water bear</name>
    <name type="synonym">Tardigrade</name>
    <dbReference type="NCBI Taxonomy" id="947166"/>
    <lineage>
        <taxon>Eukaryota</taxon>
        <taxon>Metazoa</taxon>
        <taxon>Ecdysozoa</taxon>
        <taxon>Tardigrada</taxon>
        <taxon>Eutardigrada</taxon>
        <taxon>Parachela</taxon>
        <taxon>Hypsibioidea</taxon>
        <taxon>Ramazzottiidae</taxon>
        <taxon>Ramazzottius</taxon>
    </lineage>
</organism>
<evidence type="ECO:0000313" key="2">
    <source>
        <dbReference type="EMBL" id="GAV06410.1"/>
    </source>
</evidence>
<dbReference type="EMBL" id="BDGG01000013">
    <property type="protein sequence ID" value="GAV06410.1"/>
    <property type="molecule type" value="Genomic_DNA"/>
</dbReference>
<accession>A0A1D1VYC1</accession>
<feature type="region of interest" description="Disordered" evidence="1">
    <location>
        <begin position="102"/>
        <end position="121"/>
    </location>
</feature>
<evidence type="ECO:0000256" key="1">
    <source>
        <dbReference type="SAM" id="MobiDB-lite"/>
    </source>
</evidence>
<gene>
    <name evidence="2" type="primary">RvY_16411</name>
    <name evidence="2" type="synonym">RvY_16411.3</name>
    <name evidence="2" type="ORF">RvY_16411-3</name>
</gene>
<name>A0A1D1VYC1_RAMVA</name>
<proteinExistence type="predicted"/>
<evidence type="ECO:0000313" key="3">
    <source>
        <dbReference type="Proteomes" id="UP000186922"/>
    </source>
</evidence>
<feature type="region of interest" description="Disordered" evidence="1">
    <location>
        <begin position="48"/>
        <end position="87"/>
    </location>
</feature>